<dbReference type="Proteomes" id="UP000308197">
    <property type="component" value="Unassembled WGS sequence"/>
</dbReference>
<accession>A0A5C3PER7</accession>
<dbReference type="InParanoid" id="A0A5C3PER7"/>
<dbReference type="AlphaFoldDB" id="A0A5C3PER7"/>
<evidence type="ECO:0000313" key="1">
    <source>
        <dbReference type="EMBL" id="TFK87751.1"/>
    </source>
</evidence>
<evidence type="ECO:0008006" key="3">
    <source>
        <dbReference type="Google" id="ProtNLM"/>
    </source>
</evidence>
<name>A0A5C3PER7_9APHY</name>
<dbReference type="EMBL" id="ML211140">
    <property type="protein sequence ID" value="TFK87751.1"/>
    <property type="molecule type" value="Genomic_DNA"/>
</dbReference>
<organism evidence="1 2">
    <name type="scientific">Polyporus arcularius HHB13444</name>
    <dbReference type="NCBI Taxonomy" id="1314778"/>
    <lineage>
        <taxon>Eukaryota</taxon>
        <taxon>Fungi</taxon>
        <taxon>Dikarya</taxon>
        <taxon>Basidiomycota</taxon>
        <taxon>Agaricomycotina</taxon>
        <taxon>Agaricomycetes</taxon>
        <taxon>Polyporales</taxon>
        <taxon>Polyporaceae</taxon>
        <taxon>Polyporus</taxon>
    </lineage>
</organism>
<keyword evidence="2" id="KW-1185">Reference proteome</keyword>
<sequence length="386" mass="43539">MSGCCCGSGSGDDKYRLHRTCWLLRRFLGEFQFCVRASSAPPIRLDLPADRFSMTASTISRCLPPEIIEKILAEAWSQFATTNERWDLYKTLSAAHPSMHELLVTVAARLPCFMFNASRRDILLYRETTDRAASFARARGGTASNGPASPPAEHIRIDITLLAFSDDTGGLWRRRWEEYVSDLQAVVPECSSITLLSRRLHDAQAAVCLPVRSLSPSFPFIKRLYINYVLPSLSVDPLMPIPSVLFLRIKKYPACKCGHLRHRQPHYSDCLTPRLLHAFPNLQHLHLDQPNFLKLLDSPHSLYTVTLEAPPSQRISGRAPFSSLLEYNIPAALRRGFLQWPGRKDAVAPPTIVVYTGLAEPLGFEQAQLTCTQYDVALRREIVYME</sequence>
<gene>
    <name evidence="1" type="ORF">K466DRAFT_662790</name>
</gene>
<evidence type="ECO:0000313" key="2">
    <source>
        <dbReference type="Proteomes" id="UP000308197"/>
    </source>
</evidence>
<reference evidence="1 2" key="1">
    <citation type="journal article" date="2019" name="Nat. Ecol. Evol.">
        <title>Megaphylogeny resolves global patterns of mushroom evolution.</title>
        <authorList>
            <person name="Varga T."/>
            <person name="Krizsan K."/>
            <person name="Foldi C."/>
            <person name="Dima B."/>
            <person name="Sanchez-Garcia M."/>
            <person name="Sanchez-Ramirez S."/>
            <person name="Szollosi G.J."/>
            <person name="Szarkandi J.G."/>
            <person name="Papp V."/>
            <person name="Albert L."/>
            <person name="Andreopoulos W."/>
            <person name="Angelini C."/>
            <person name="Antonin V."/>
            <person name="Barry K.W."/>
            <person name="Bougher N.L."/>
            <person name="Buchanan P."/>
            <person name="Buyck B."/>
            <person name="Bense V."/>
            <person name="Catcheside P."/>
            <person name="Chovatia M."/>
            <person name="Cooper J."/>
            <person name="Damon W."/>
            <person name="Desjardin D."/>
            <person name="Finy P."/>
            <person name="Geml J."/>
            <person name="Haridas S."/>
            <person name="Hughes K."/>
            <person name="Justo A."/>
            <person name="Karasinski D."/>
            <person name="Kautmanova I."/>
            <person name="Kiss B."/>
            <person name="Kocsube S."/>
            <person name="Kotiranta H."/>
            <person name="LaButti K.M."/>
            <person name="Lechner B.E."/>
            <person name="Liimatainen K."/>
            <person name="Lipzen A."/>
            <person name="Lukacs Z."/>
            <person name="Mihaltcheva S."/>
            <person name="Morgado L.N."/>
            <person name="Niskanen T."/>
            <person name="Noordeloos M.E."/>
            <person name="Ohm R.A."/>
            <person name="Ortiz-Santana B."/>
            <person name="Ovrebo C."/>
            <person name="Racz N."/>
            <person name="Riley R."/>
            <person name="Savchenko A."/>
            <person name="Shiryaev A."/>
            <person name="Soop K."/>
            <person name="Spirin V."/>
            <person name="Szebenyi C."/>
            <person name="Tomsovsky M."/>
            <person name="Tulloss R.E."/>
            <person name="Uehling J."/>
            <person name="Grigoriev I.V."/>
            <person name="Vagvolgyi C."/>
            <person name="Papp T."/>
            <person name="Martin F.M."/>
            <person name="Miettinen O."/>
            <person name="Hibbett D.S."/>
            <person name="Nagy L.G."/>
        </authorList>
    </citation>
    <scope>NUCLEOTIDE SEQUENCE [LARGE SCALE GENOMIC DNA]</scope>
    <source>
        <strain evidence="1 2">HHB13444</strain>
    </source>
</reference>
<protein>
    <recommendedName>
        <fullName evidence="3">F-box domain-containing protein</fullName>
    </recommendedName>
</protein>
<proteinExistence type="predicted"/>